<feature type="compositionally biased region" description="Low complexity" evidence="1">
    <location>
        <begin position="107"/>
        <end position="116"/>
    </location>
</feature>
<reference evidence="4" key="1">
    <citation type="submission" date="2022-12" db="EMBL/GenBank/DDBJ databases">
        <title>Whole genome sequence analysis of a duck derived balloon bacteium Aerococcus urinaeequi henan2020.</title>
        <authorList>
            <person name="Zhang H."/>
            <person name="Qiao H.X."/>
            <person name="Bian C.Z."/>
            <person name="Shu J.C."/>
        </authorList>
    </citation>
    <scope>NUCLEOTIDE SEQUENCE</scope>
    <source>
        <strain evidence="4">2020-HN-1</strain>
    </source>
</reference>
<dbReference type="RefSeq" id="WP_269105222.1">
    <property type="nucleotide sequence ID" value="NZ_CP114063.1"/>
</dbReference>
<gene>
    <name evidence="4" type="ORF">OZ415_02005</name>
</gene>
<feature type="region of interest" description="Disordered" evidence="1">
    <location>
        <begin position="80"/>
        <end position="167"/>
    </location>
</feature>
<dbReference type="AlphaFoldDB" id="A0AA47G9N6"/>
<dbReference type="EMBL" id="CP114063">
    <property type="protein sequence ID" value="WAT24901.1"/>
    <property type="molecule type" value="Genomic_DNA"/>
</dbReference>
<evidence type="ECO:0000313" key="5">
    <source>
        <dbReference type="Proteomes" id="UP001164714"/>
    </source>
</evidence>
<name>A0AA47G9N6_9LACT</name>
<evidence type="ECO:0000256" key="1">
    <source>
        <dbReference type="SAM" id="MobiDB-lite"/>
    </source>
</evidence>
<feature type="transmembrane region" description="Helical" evidence="2">
    <location>
        <begin position="12"/>
        <end position="40"/>
    </location>
</feature>
<feature type="compositionally biased region" description="Acidic residues" evidence="1">
    <location>
        <begin position="97"/>
        <end position="106"/>
    </location>
</feature>
<keyword evidence="4" id="KW-0378">Hydrolase</keyword>
<keyword evidence="4" id="KW-0255">Endonuclease</keyword>
<feature type="compositionally biased region" description="Basic and acidic residues" evidence="1">
    <location>
        <begin position="143"/>
        <end position="163"/>
    </location>
</feature>
<feature type="compositionally biased region" description="Basic and acidic residues" evidence="1">
    <location>
        <begin position="117"/>
        <end position="131"/>
    </location>
</feature>
<keyword evidence="2" id="KW-0472">Membrane</keyword>
<proteinExistence type="predicted"/>
<evidence type="ECO:0000256" key="2">
    <source>
        <dbReference type="SAM" id="Phobius"/>
    </source>
</evidence>
<keyword evidence="4" id="KW-0540">Nuclease</keyword>
<dbReference type="Gene3D" id="3.40.570.10">
    <property type="entry name" value="Extracellular Endonuclease, subunit A"/>
    <property type="match status" value="1"/>
</dbReference>
<feature type="compositionally biased region" description="Low complexity" evidence="1">
    <location>
        <begin position="386"/>
        <end position="403"/>
    </location>
</feature>
<feature type="domain" description="Type VII secretion system protein EssD-like" evidence="3">
    <location>
        <begin position="205"/>
        <end position="331"/>
    </location>
</feature>
<sequence>MKKKNINWLRLLAYFALLIIFIMLAPFILVVAPILALFFYKIKPNNQWLRNSLIASAAALTATIVIFSIDTGDTEANQTDLQSQAQVVSSDQASDKDSDEASESAAEEAAAQSAKDASQKSSKESYDKKLAAESSARQASSKKRAESESKEKAAAESKAKAESEIASQASAEFTKVRTVPAGQTYIEINNNIPYFTDADVTSTEAYESYGELDSLGRVTAANAVLGVELMPTTERGDISDIKPTGWQQAKYANVSGGWLYNRSHLIGHQLTGEDANARNLMTGTRWFNAEGMLPFENFVANYIEQTENHVRYRITPAFEGDNLLASGVYMEGFSIEDNGATIQFNIYVPNIQPDVEINYADGSSVGPEGPTQDESLPNLNQSSTVSETAPATESAPATTAPASGGDVSSVDANGNGQVTIKEAKAAGFSMPIYADHWLYPYMDDRDGDGMVGE</sequence>
<dbReference type="Proteomes" id="UP001164714">
    <property type="component" value="Chromosome"/>
</dbReference>
<evidence type="ECO:0000313" key="4">
    <source>
        <dbReference type="EMBL" id="WAT24901.1"/>
    </source>
</evidence>
<feature type="compositionally biased region" description="Low complexity" evidence="1">
    <location>
        <begin position="82"/>
        <end position="92"/>
    </location>
</feature>
<accession>A0AA47G9N6</accession>
<feature type="compositionally biased region" description="Polar residues" evidence="1">
    <location>
        <begin position="372"/>
        <end position="385"/>
    </location>
</feature>
<protein>
    <submittedName>
        <fullName evidence="4">DNA/RNA non-specific endonuclease</fullName>
    </submittedName>
</protein>
<dbReference type="InterPro" id="IPR044927">
    <property type="entry name" value="Endonuclea_NS_2"/>
</dbReference>
<keyword evidence="2" id="KW-0812">Transmembrane</keyword>
<keyword evidence="2" id="KW-1133">Transmembrane helix</keyword>
<dbReference type="Pfam" id="PF13930">
    <property type="entry name" value="Endonuclea_NS_2"/>
    <property type="match status" value="1"/>
</dbReference>
<dbReference type="GO" id="GO:0004519">
    <property type="term" value="F:endonuclease activity"/>
    <property type="evidence" value="ECO:0007669"/>
    <property type="project" value="UniProtKB-KW"/>
</dbReference>
<evidence type="ECO:0000259" key="3">
    <source>
        <dbReference type="Pfam" id="PF13930"/>
    </source>
</evidence>
<organism evidence="4 5">
    <name type="scientific">Aerococcus urinaeequi</name>
    <dbReference type="NCBI Taxonomy" id="51665"/>
    <lineage>
        <taxon>Bacteria</taxon>
        <taxon>Bacillati</taxon>
        <taxon>Bacillota</taxon>
        <taxon>Bacilli</taxon>
        <taxon>Lactobacillales</taxon>
        <taxon>Aerococcaceae</taxon>
        <taxon>Aerococcus</taxon>
    </lineage>
</organism>
<dbReference type="InterPro" id="IPR044929">
    <property type="entry name" value="DNA/RNA_non-sp_Endonuclease_sf"/>
</dbReference>
<feature type="region of interest" description="Disordered" evidence="1">
    <location>
        <begin position="358"/>
        <end position="413"/>
    </location>
</feature>